<keyword evidence="2" id="KW-1185">Reference proteome</keyword>
<evidence type="ECO:0000313" key="1">
    <source>
        <dbReference type="EMBL" id="OAE23316.1"/>
    </source>
</evidence>
<gene>
    <name evidence="1" type="ORF">AXG93_3390s1010</name>
</gene>
<dbReference type="EMBL" id="LVLJ01002889">
    <property type="protein sequence ID" value="OAE23316.1"/>
    <property type="molecule type" value="Genomic_DNA"/>
</dbReference>
<name>A0A176VTW0_MARPO</name>
<comment type="caution">
    <text evidence="1">The sequence shown here is derived from an EMBL/GenBank/DDBJ whole genome shotgun (WGS) entry which is preliminary data.</text>
</comment>
<organism evidence="1 2">
    <name type="scientific">Marchantia polymorpha subsp. ruderalis</name>
    <dbReference type="NCBI Taxonomy" id="1480154"/>
    <lineage>
        <taxon>Eukaryota</taxon>
        <taxon>Viridiplantae</taxon>
        <taxon>Streptophyta</taxon>
        <taxon>Embryophyta</taxon>
        <taxon>Marchantiophyta</taxon>
        <taxon>Marchantiopsida</taxon>
        <taxon>Marchantiidae</taxon>
        <taxon>Marchantiales</taxon>
        <taxon>Marchantiaceae</taxon>
        <taxon>Marchantia</taxon>
    </lineage>
</organism>
<reference evidence="1" key="1">
    <citation type="submission" date="2016-03" db="EMBL/GenBank/DDBJ databases">
        <title>Mechanisms controlling the formation of the plant cell surface in tip-growing cells are functionally conserved among land plants.</title>
        <authorList>
            <person name="Honkanen S."/>
            <person name="Jones V.A."/>
            <person name="Morieri G."/>
            <person name="Champion C."/>
            <person name="Hetherington A.J."/>
            <person name="Kelly S."/>
            <person name="Saint-Marcoux D."/>
            <person name="Proust H."/>
            <person name="Prescott H."/>
            <person name="Dolan L."/>
        </authorList>
    </citation>
    <scope>NUCLEOTIDE SEQUENCE [LARGE SCALE GENOMIC DNA]</scope>
    <source>
        <tissue evidence="1">Whole gametophyte</tissue>
    </source>
</reference>
<sequence>MVEMEITDDEETLGGNKVASEEDDIMLALPSAKVDKLKDKVEEWPKKKRRLYPTAILKTTDHRAGIRDQSKAASQGRITSAEWIEIEAVVAGTEEEGPLW</sequence>
<evidence type="ECO:0000313" key="2">
    <source>
        <dbReference type="Proteomes" id="UP000077202"/>
    </source>
</evidence>
<proteinExistence type="predicted"/>
<dbReference type="AlphaFoldDB" id="A0A176VTW0"/>
<protein>
    <submittedName>
        <fullName evidence="1">Uncharacterized protein</fullName>
    </submittedName>
</protein>
<dbReference type="Proteomes" id="UP000077202">
    <property type="component" value="Unassembled WGS sequence"/>
</dbReference>
<accession>A0A176VTW0</accession>